<keyword evidence="3 4" id="KW-0546">Nucleotide metabolism</keyword>
<comment type="similarity">
    <text evidence="4">Belongs to the Maf family. YhdE subfamily.</text>
</comment>
<name>A0A0H1RC49_9HYPH</name>
<evidence type="ECO:0000256" key="4">
    <source>
        <dbReference type="HAMAP-Rule" id="MF_00528"/>
    </source>
</evidence>
<keyword evidence="6" id="KW-1185">Reference proteome</keyword>
<feature type="site" description="Important for substrate specificity" evidence="4">
    <location>
        <position position="89"/>
    </location>
</feature>
<dbReference type="InterPro" id="IPR003697">
    <property type="entry name" value="Maf-like"/>
</dbReference>
<evidence type="ECO:0000256" key="3">
    <source>
        <dbReference type="ARBA" id="ARBA00023080"/>
    </source>
</evidence>
<evidence type="ECO:0000313" key="6">
    <source>
        <dbReference type="Proteomes" id="UP000035489"/>
    </source>
</evidence>
<dbReference type="EC" id="3.6.1.9" evidence="4"/>
<feature type="active site" description="Proton acceptor" evidence="4">
    <location>
        <position position="88"/>
    </location>
</feature>
<comment type="subcellular location">
    <subcellularLocation>
        <location evidence="4">Cytoplasm</location>
    </subcellularLocation>
</comment>
<comment type="catalytic activity">
    <reaction evidence="4">
        <text>dTTP + H2O = dTMP + diphosphate + H(+)</text>
        <dbReference type="Rhea" id="RHEA:28534"/>
        <dbReference type="ChEBI" id="CHEBI:15377"/>
        <dbReference type="ChEBI" id="CHEBI:15378"/>
        <dbReference type="ChEBI" id="CHEBI:33019"/>
        <dbReference type="ChEBI" id="CHEBI:37568"/>
        <dbReference type="ChEBI" id="CHEBI:63528"/>
        <dbReference type="EC" id="3.6.1.9"/>
    </reaction>
</comment>
<protein>
    <recommendedName>
        <fullName evidence="4">dTTP/UTP pyrophosphatase</fullName>
        <shortName evidence="4">dTTPase/UTPase</shortName>
        <ecNumber evidence="4">3.6.1.9</ecNumber>
    </recommendedName>
    <alternativeName>
        <fullName evidence="4">Nucleoside triphosphate pyrophosphatase</fullName>
    </alternativeName>
    <alternativeName>
        <fullName evidence="4">Nucleotide pyrophosphatase</fullName>
        <shortName evidence="4">Nucleotide PPase</shortName>
    </alternativeName>
</protein>
<comment type="catalytic activity">
    <reaction evidence="4">
        <text>UTP + H2O = UMP + diphosphate + H(+)</text>
        <dbReference type="Rhea" id="RHEA:29395"/>
        <dbReference type="ChEBI" id="CHEBI:15377"/>
        <dbReference type="ChEBI" id="CHEBI:15378"/>
        <dbReference type="ChEBI" id="CHEBI:33019"/>
        <dbReference type="ChEBI" id="CHEBI:46398"/>
        <dbReference type="ChEBI" id="CHEBI:57865"/>
        <dbReference type="EC" id="3.6.1.9"/>
    </reaction>
</comment>
<evidence type="ECO:0000256" key="2">
    <source>
        <dbReference type="ARBA" id="ARBA00022801"/>
    </source>
</evidence>
<sequence>MASSSEVSNTSWRPKLVLASASPRRLALLQQGGIEPDALLPADVDEAPLKNEGPKDLAKRLARAKAEVARKTARNREDLKDAYILSADTVVVAGGRILPKAEVVDEAAACLRLLSGRAHRVYTSISLITPKDSVRERLVETRVRFKRLSREEFERYLASGEWRGKAGGYAIQGLAGTFVVKLVGSYTNVVGLPLYETVALLDGEGFPVRFTWLNAA</sequence>
<reference evidence="5 6" key="1">
    <citation type="submission" date="2015-05" db="EMBL/GenBank/DDBJ databases">
        <title>Draft genome sequence of Microvirga vignae strain BR3299, a novel nitrogen fixing bacteria isolated from Brazil semi-aired region.</title>
        <authorList>
            <person name="Zilli J.E."/>
            <person name="Passos S.R."/>
            <person name="Leite J."/>
            <person name="Baldani J.I."/>
            <person name="Xavier G.R."/>
            <person name="Rumjaneck N.G."/>
            <person name="Simoes-Araujo J.L."/>
        </authorList>
    </citation>
    <scope>NUCLEOTIDE SEQUENCE [LARGE SCALE GENOMIC DNA]</scope>
    <source>
        <strain evidence="5 6">BR3299</strain>
    </source>
</reference>
<keyword evidence="2 4" id="KW-0378">Hydrolase</keyword>
<gene>
    <name evidence="5" type="ORF">AA309_13295</name>
</gene>
<comment type="cofactor">
    <cofactor evidence="1 4">
        <name>a divalent metal cation</name>
        <dbReference type="ChEBI" id="CHEBI:60240"/>
    </cofactor>
</comment>
<accession>A0A0H1RC49</accession>
<proteinExistence type="inferred from homology"/>
<dbReference type="PANTHER" id="PTHR43213:SF5">
    <property type="entry name" value="BIFUNCTIONAL DTTP_UTP PYROPHOSPHATASE_METHYLTRANSFERASE PROTEIN-RELATED"/>
    <property type="match status" value="1"/>
</dbReference>
<comment type="caution">
    <text evidence="4">Lacks conserved residue(s) required for the propagation of feature annotation.</text>
</comment>
<dbReference type="PATRIC" id="fig|1225564.3.peg.3506"/>
<feature type="site" description="Important for substrate specificity" evidence="4">
    <location>
        <position position="24"/>
    </location>
</feature>
<dbReference type="CDD" id="cd00555">
    <property type="entry name" value="Maf"/>
    <property type="match status" value="1"/>
</dbReference>
<dbReference type="NCBIfam" id="TIGR00172">
    <property type="entry name" value="maf"/>
    <property type="match status" value="1"/>
</dbReference>
<evidence type="ECO:0000256" key="1">
    <source>
        <dbReference type="ARBA" id="ARBA00001968"/>
    </source>
</evidence>
<dbReference type="PIRSF" id="PIRSF006305">
    <property type="entry name" value="Maf"/>
    <property type="match status" value="1"/>
</dbReference>
<dbReference type="HAMAP" id="MF_00528">
    <property type="entry name" value="Maf"/>
    <property type="match status" value="1"/>
</dbReference>
<dbReference type="Proteomes" id="UP000035489">
    <property type="component" value="Unassembled WGS sequence"/>
</dbReference>
<dbReference type="RefSeq" id="WP_047189476.1">
    <property type="nucleotide sequence ID" value="NZ_LCYG01000032.1"/>
</dbReference>
<dbReference type="InterPro" id="IPR029001">
    <property type="entry name" value="ITPase-like_fam"/>
</dbReference>
<dbReference type="OrthoDB" id="9807767at2"/>
<keyword evidence="4" id="KW-0963">Cytoplasm</keyword>
<dbReference type="NCBIfam" id="NF002401">
    <property type="entry name" value="PRK01441.1"/>
    <property type="match status" value="1"/>
</dbReference>
<dbReference type="EMBL" id="LCYG01000032">
    <property type="protein sequence ID" value="KLK92783.1"/>
    <property type="molecule type" value="Genomic_DNA"/>
</dbReference>
<dbReference type="AlphaFoldDB" id="A0A0H1RC49"/>
<organism evidence="5 6">
    <name type="scientific">Microvirga vignae</name>
    <dbReference type="NCBI Taxonomy" id="1225564"/>
    <lineage>
        <taxon>Bacteria</taxon>
        <taxon>Pseudomonadati</taxon>
        <taxon>Pseudomonadota</taxon>
        <taxon>Alphaproteobacteria</taxon>
        <taxon>Hyphomicrobiales</taxon>
        <taxon>Methylobacteriaceae</taxon>
        <taxon>Microvirga</taxon>
    </lineage>
</organism>
<dbReference type="GO" id="GO:0009117">
    <property type="term" value="P:nucleotide metabolic process"/>
    <property type="evidence" value="ECO:0007669"/>
    <property type="project" value="UniProtKB-KW"/>
</dbReference>
<dbReference type="GO" id="GO:0036221">
    <property type="term" value="F:UTP diphosphatase activity"/>
    <property type="evidence" value="ECO:0007669"/>
    <property type="project" value="RHEA"/>
</dbReference>
<dbReference type="SUPFAM" id="SSF52972">
    <property type="entry name" value="ITPase-like"/>
    <property type="match status" value="1"/>
</dbReference>
<dbReference type="GO" id="GO:0005737">
    <property type="term" value="C:cytoplasm"/>
    <property type="evidence" value="ECO:0007669"/>
    <property type="project" value="UniProtKB-SubCell"/>
</dbReference>
<dbReference type="STRING" id="1225564.AA309_13295"/>
<comment type="function">
    <text evidence="4">Nucleoside triphosphate pyrophosphatase that hydrolyzes dTTP and UTP. May have a dual role in cell division arrest and in preventing the incorporation of modified nucleotides into cellular nucleic acids.</text>
</comment>
<dbReference type="Gene3D" id="3.90.950.10">
    <property type="match status" value="1"/>
</dbReference>
<feature type="site" description="Important for substrate specificity" evidence="4">
    <location>
        <position position="172"/>
    </location>
</feature>
<dbReference type="PANTHER" id="PTHR43213">
    <property type="entry name" value="BIFUNCTIONAL DTTP/UTP PYROPHOSPHATASE/METHYLTRANSFERASE PROTEIN-RELATED"/>
    <property type="match status" value="1"/>
</dbReference>
<comment type="caution">
    <text evidence="5">The sequence shown here is derived from an EMBL/GenBank/DDBJ whole genome shotgun (WGS) entry which is preliminary data.</text>
</comment>
<dbReference type="Pfam" id="PF02545">
    <property type="entry name" value="Maf"/>
    <property type="match status" value="1"/>
</dbReference>
<dbReference type="GO" id="GO:0036218">
    <property type="term" value="F:dTTP diphosphatase activity"/>
    <property type="evidence" value="ECO:0007669"/>
    <property type="project" value="RHEA"/>
</dbReference>
<evidence type="ECO:0000313" key="5">
    <source>
        <dbReference type="EMBL" id="KLK92783.1"/>
    </source>
</evidence>